<proteinExistence type="predicted"/>
<dbReference type="Proteomes" id="UP000244161">
    <property type="component" value="Unassembled WGS sequence"/>
</dbReference>
<comment type="caution">
    <text evidence="1">The sequence shown here is derived from an EMBL/GenBank/DDBJ whole genome shotgun (WGS) entry which is preliminary data.</text>
</comment>
<dbReference type="EMBL" id="QAOM01000002">
    <property type="protein sequence ID" value="PTQ85918.1"/>
    <property type="molecule type" value="Genomic_DNA"/>
</dbReference>
<gene>
    <name evidence="1" type="ORF">C8U37_10221</name>
</gene>
<evidence type="ECO:0000313" key="1">
    <source>
        <dbReference type="EMBL" id="PTQ85918.1"/>
    </source>
</evidence>
<organism evidence="1 2">
    <name type="scientific">Trichococcus patagoniensis</name>
    <dbReference type="NCBI Taxonomy" id="382641"/>
    <lineage>
        <taxon>Bacteria</taxon>
        <taxon>Bacillati</taxon>
        <taxon>Bacillota</taxon>
        <taxon>Bacilli</taxon>
        <taxon>Lactobacillales</taxon>
        <taxon>Carnobacteriaceae</taxon>
        <taxon>Trichococcus</taxon>
    </lineage>
</organism>
<sequence length="232" mass="25546">MGVLSGVLRFSVFVLSTVAGALGCSSYRPGRMPDRWAFCLVFCGFRYSFCRQMHALSGVQVTVLGGCPTDGCFIWCFAVFGIRSVDSCGRSRVFRLPSWADARQMGVLSGVLRFSVFIQSTDACALGCSGYRPGRMPDRWVFCLVFGGFLYSFCRQLRALSGVPDTVLGGCPTEVRFVWCFAVFGIRSVDSCRISREFRIPSWADARHKDPNTQKAPVAAFSAATGAFLFFL</sequence>
<keyword evidence="2" id="KW-1185">Reference proteome</keyword>
<evidence type="ECO:0000313" key="2">
    <source>
        <dbReference type="Proteomes" id="UP000244161"/>
    </source>
</evidence>
<reference evidence="1 2" key="1">
    <citation type="submission" date="2018-04" db="EMBL/GenBank/DDBJ databases">
        <title>Genomic Encyclopedia of Archaeal and Bacterial Type Strains, Phase II (KMG-II): from individual species to whole genera.</title>
        <authorList>
            <person name="Goeker M."/>
        </authorList>
    </citation>
    <scope>NUCLEOTIDE SEQUENCE [LARGE SCALE GENOMIC DNA]</scope>
    <source>
        <strain evidence="1 2">DSM 18806</strain>
    </source>
</reference>
<dbReference type="AlphaFoldDB" id="A0A2T5IQ24"/>
<protein>
    <submittedName>
        <fullName evidence="1">Uncharacterized protein</fullName>
    </submittedName>
</protein>
<name>A0A2T5IQ24_9LACT</name>
<accession>A0A2T5IQ24</accession>